<accession>A0ABP9I8F8</accession>
<dbReference type="RefSeq" id="WP_226027826.1">
    <property type="nucleotide sequence ID" value="NZ_BAABIV010000013.1"/>
</dbReference>
<evidence type="ECO:0000313" key="3">
    <source>
        <dbReference type="Proteomes" id="UP001500610"/>
    </source>
</evidence>
<evidence type="ECO:0000313" key="2">
    <source>
        <dbReference type="EMBL" id="GAA4990292.1"/>
    </source>
</evidence>
<proteinExistence type="predicted"/>
<keyword evidence="3" id="KW-1185">Reference proteome</keyword>
<dbReference type="Proteomes" id="UP001500610">
    <property type="component" value="Unassembled WGS sequence"/>
</dbReference>
<feature type="domain" description="SsuA/THI5-like" evidence="1">
    <location>
        <begin position="65"/>
        <end position="156"/>
    </location>
</feature>
<dbReference type="EMBL" id="BAABIV010000013">
    <property type="protein sequence ID" value="GAA4990292.1"/>
    <property type="molecule type" value="Genomic_DNA"/>
</dbReference>
<name>A0ABP9I8F8_9ACTN</name>
<reference evidence="3" key="1">
    <citation type="journal article" date="2019" name="Int. J. Syst. Evol. Microbiol.">
        <title>The Global Catalogue of Microorganisms (GCM) 10K type strain sequencing project: providing services to taxonomists for standard genome sequencing and annotation.</title>
        <authorList>
            <consortium name="The Broad Institute Genomics Platform"/>
            <consortium name="The Broad Institute Genome Sequencing Center for Infectious Disease"/>
            <person name="Wu L."/>
            <person name="Ma J."/>
        </authorList>
    </citation>
    <scope>NUCLEOTIDE SEQUENCE [LARGE SCALE GENOMIC DNA]</scope>
    <source>
        <strain evidence="3">JCM 17657</strain>
    </source>
</reference>
<dbReference type="Gene3D" id="3.40.190.10">
    <property type="entry name" value="Periplasmic binding protein-like II"/>
    <property type="match status" value="2"/>
</dbReference>
<gene>
    <name evidence="2" type="ORF">GCM10023257_33270</name>
</gene>
<dbReference type="InterPro" id="IPR015168">
    <property type="entry name" value="SsuA/THI5"/>
</dbReference>
<dbReference type="SUPFAM" id="SSF53850">
    <property type="entry name" value="Periplasmic binding protein-like II"/>
    <property type="match status" value="1"/>
</dbReference>
<evidence type="ECO:0000259" key="1">
    <source>
        <dbReference type="Pfam" id="PF09084"/>
    </source>
</evidence>
<sequence>MTTYSVAVRDYTHTVPLKTGRRGVGNCTLEFPDVDPIHRAFAPMVRERKFDVSEMAIVTHLQAFEHGKGVSLLPIAMSGRLHHNTLAQSPDGPIGDPADLVGRRVGVRAYSQTTGMWVRGALKEDYGVAADQITWVTTEGPHVAEYVEPPNVERSAGTLMELLRAGDIAAVVGGSGLVPVLKDWETAGQAWAERHATVPINHMLTVRTDLLRKDPEAVRGIYDAFTASIDATRTQAPGSVRERAVSHGLNDALLSGVRLAIQYAREQQLIRSSMTAEDLFADYTEYLGG</sequence>
<comment type="caution">
    <text evidence="2">The sequence shown here is derived from an EMBL/GenBank/DDBJ whole genome shotgun (WGS) entry which is preliminary data.</text>
</comment>
<dbReference type="Pfam" id="PF09084">
    <property type="entry name" value="NMT1"/>
    <property type="match status" value="1"/>
</dbReference>
<protein>
    <submittedName>
        <fullName evidence="2">ABC transporter substrate-binding protein</fullName>
    </submittedName>
</protein>
<organism evidence="2 3">
    <name type="scientific">Streptomyces hyderabadensis</name>
    <dbReference type="NCBI Taxonomy" id="598549"/>
    <lineage>
        <taxon>Bacteria</taxon>
        <taxon>Bacillati</taxon>
        <taxon>Actinomycetota</taxon>
        <taxon>Actinomycetes</taxon>
        <taxon>Kitasatosporales</taxon>
        <taxon>Streptomycetaceae</taxon>
        <taxon>Streptomyces</taxon>
    </lineage>
</organism>